<dbReference type="Pfam" id="PF01903">
    <property type="entry name" value="CbiX"/>
    <property type="match status" value="1"/>
</dbReference>
<protein>
    <recommendedName>
        <fullName evidence="5">Sirohydrochlorin cobaltochelatase</fullName>
    </recommendedName>
</protein>
<evidence type="ECO:0000256" key="2">
    <source>
        <dbReference type="ARBA" id="ARBA00023239"/>
    </source>
</evidence>
<dbReference type="InterPro" id="IPR050963">
    <property type="entry name" value="Sirohydro_Cobaltochel/CbiX"/>
</dbReference>
<gene>
    <name evidence="3" type="ORF">A3G31_00050</name>
</gene>
<evidence type="ECO:0000313" key="3">
    <source>
        <dbReference type="EMBL" id="OGL52778.1"/>
    </source>
</evidence>
<dbReference type="PANTHER" id="PTHR33542">
    <property type="entry name" value="SIROHYDROCHLORIN FERROCHELATASE, CHLOROPLASTIC"/>
    <property type="match status" value="1"/>
</dbReference>
<dbReference type="CDD" id="cd03416">
    <property type="entry name" value="CbiX_SirB_N"/>
    <property type="match status" value="1"/>
</dbReference>
<keyword evidence="1" id="KW-0479">Metal-binding</keyword>
<dbReference type="GO" id="GO:0046872">
    <property type="term" value="F:metal ion binding"/>
    <property type="evidence" value="ECO:0007669"/>
    <property type="project" value="UniProtKB-KW"/>
</dbReference>
<accession>A0A1F7SHR9</accession>
<evidence type="ECO:0008006" key="5">
    <source>
        <dbReference type="Google" id="ProtNLM"/>
    </source>
</evidence>
<sequence length="161" mass="18557">MKNGKVGIVLAAHGDVPFDYIEENREFFEGVEEHMYHLSDIVKDIPRTKETDPYKFEAEDLIDIIKQKTGYQVVEAGYMNFCSPTIEDCIKRMIANGAKKIVVVPKFLDKNGHSLRDLPKIISKMKEEHHGVEIVYTTPELDREIQEKVAELIIKRLKNVI</sequence>
<dbReference type="InterPro" id="IPR002762">
    <property type="entry name" value="CbiX-like"/>
</dbReference>
<reference evidence="3 4" key="1">
    <citation type="journal article" date="2016" name="Nat. Commun.">
        <title>Thousands of microbial genomes shed light on interconnected biogeochemical processes in an aquifer system.</title>
        <authorList>
            <person name="Anantharaman K."/>
            <person name="Brown C.T."/>
            <person name="Hug L.A."/>
            <person name="Sharon I."/>
            <person name="Castelle C.J."/>
            <person name="Probst A.J."/>
            <person name="Thomas B.C."/>
            <person name="Singh A."/>
            <person name="Wilkins M.J."/>
            <person name="Karaoz U."/>
            <person name="Brodie E.L."/>
            <person name="Williams K.H."/>
            <person name="Hubbard S.S."/>
            <person name="Banfield J.F."/>
        </authorList>
    </citation>
    <scope>NUCLEOTIDE SEQUENCE [LARGE SCALE GENOMIC DNA]</scope>
</reference>
<dbReference type="PANTHER" id="PTHR33542:SF3">
    <property type="entry name" value="SIROHYDROCHLORIN FERROCHELATASE, CHLOROPLASTIC"/>
    <property type="match status" value="1"/>
</dbReference>
<dbReference type="AlphaFoldDB" id="A0A1F7SHR9"/>
<organism evidence="3 4">
    <name type="scientific">Candidatus Schekmanbacteria bacterium RIFCSPLOWO2_12_FULL_38_15</name>
    <dbReference type="NCBI Taxonomy" id="1817883"/>
    <lineage>
        <taxon>Bacteria</taxon>
        <taxon>Candidatus Schekmaniibacteriota</taxon>
    </lineage>
</organism>
<name>A0A1F7SHR9_9BACT</name>
<dbReference type="Proteomes" id="UP000178082">
    <property type="component" value="Unassembled WGS sequence"/>
</dbReference>
<dbReference type="GO" id="GO:0016829">
    <property type="term" value="F:lyase activity"/>
    <property type="evidence" value="ECO:0007669"/>
    <property type="project" value="UniProtKB-KW"/>
</dbReference>
<keyword evidence="2" id="KW-0456">Lyase</keyword>
<evidence type="ECO:0000313" key="4">
    <source>
        <dbReference type="Proteomes" id="UP000178082"/>
    </source>
</evidence>
<comment type="caution">
    <text evidence="3">The sequence shown here is derived from an EMBL/GenBank/DDBJ whole genome shotgun (WGS) entry which is preliminary data.</text>
</comment>
<dbReference type="Gene3D" id="3.40.50.1400">
    <property type="match status" value="1"/>
</dbReference>
<proteinExistence type="predicted"/>
<dbReference type="SUPFAM" id="SSF53800">
    <property type="entry name" value="Chelatase"/>
    <property type="match status" value="1"/>
</dbReference>
<evidence type="ECO:0000256" key="1">
    <source>
        <dbReference type="ARBA" id="ARBA00022723"/>
    </source>
</evidence>
<dbReference type="EMBL" id="MGDI01000029">
    <property type="protein sequence ID" value="OGL52778.1"/>
    <property type="molecule type" value="Genomic_DNA"/>
</dbReference>
<dbReference type="STRING" id="1817883.A3G31_00050"/>